<name>A0A5J4J452_9FLAO</name>
<dbReference type="OrthoDB" id="9794241at2"/>
<dbReference type="NCBIfam" id="TIGR02453">
    <property type="entry name" value="TIGR02453 family protein"/>
    <property type="match status" value="1"/>
</dbReference>
<dbReference type="PANTHER" id="PTHR36452">
    <property type="entry name" value="CHROMOSOME 12, WHOLE GENOME SHOTGUN SEQUENCE"/>
    <property type="match status" value="1"/>
</dbReference>
<keyword evidence="2" id="KW-1185">Reference proteome</keyword>
<dbReference type="InterPro" id="IPR012808">
    <property type="entry name" value="CHP02453"/>
</dbReference>
<dbReference type="Proteomes" id="UP000326509">
    <property type="component" value="Unassembled WGS sequence"/>
</dbReference>
<proteinExistence type="predicted"/>
<comment type="caution">
    <text evidence="1">The sequence shown here is derived from an EMBL/GenBank/DDBJ whole genome shotgun (WGS) entry which is preliminary data.</text>
</comment>
<sequence length="218" mass="25534">MTFKNLFDFLLDLQQNNNKEWMDSHREQYQAVRNFYIDWLDKMNFKLAEIDSDYTDTPGKKAINRINNNLMFQPDKPVYKDHFGAGLDQESRQGDFYIQIGLNDSFIGGGYWHPSSTILKSIRDGIDYNGEELKKIISKKSFLNMFGGLIEADELKTSPKGYTQEHEHIDLLRKKSFAAGRNFTHKEILDPNFDKVVIETYKELLPFRRYLNNAAKLD</sequence>
<dbReference type="EMBL" id="BKCG01000009">
    <property type="protein sequence ID" value="GER60601.1"/>
    <property type="molecule type" value="Genomic_DNA"/>
</dbReference>
<reference evidence="1 2" key="1">
    <citation type="submission" date="2019-08" db="EMBL/GenBank/DDBJ databases">
        <title>Draft genome sequence of Ulvibacter marinus type strain NBRC 109484.</title>
        <authorList>
            <person name="Kawano K."/>
            <person name="Ushijima N."/>
            <person name="Kihara M."/>
            <person name="Itoh H."/>
        </authorList>
    </citation>
    <scope>NUCLEOTIDE SEQUENCE [LARGE SCALE GENOMIC DNA]</scope>
    <source>
        <strain evidence="1 2">NBRC 109484</strain>
    </source>
</reference>
<dbReference type="AlphaFoldDB" id="A0A5J4J452"/>
<protein>
    <submittedName>
        <fullName evidence="1">TIGR02453 family protein</fullName>
    </submittedName>
</protein>
<dbReference type="RefSeq" id="WP_151675034.1">
    <property type="nucleotide sequence ID" value="NZ_BKCG01000009.1"/>
</dbReference>
<evidence type="ECO:0000313" key="2">
    <source>
        <dbReference type="Proteomes" id="UP000326509"/>
    </source>
</evidence>
<dbReference type="Pfam" id="PF09365">
    <property type="entry name" value="DUF2461"/>
    <property type="match status" value="1"/>
</dbReference>
<dbReference type="InterPro" id="IPR015996">
    <property type="entry name" value="UCP028451"/>
</dbReference>
<dbReference type="PANTHER" id="PTHR36452:SF1">
    <property type="entry name" value="DUF2461 DOMAIN-CONTAINING PROTEIN"/>
    <property type="match status" value="1"/>
</dbReference>
<organism evidence="1 2">
    <name type="scientific">Patiriisocius marinus</name>
    <dbReference type="NCBI Taxonomy" id="1397112"/>
    <lineage>
        <taxon>Bacteria</taxon>
        <taxon>Pseudomonadati</taxon>
        <taxon>Bacteroidota</taxon>
        <taxon>Flavobacteriia</taxon>
        <taxon>Flavobacteriales</taxon>
        <taxon>Flavobacteriaceae</taxon>
        <taxon>Patiriisocius</taxon>
    </lineage>
</organism>
<gene>
    <name evidence="1" type="ORF">ULMA_27090</name>
</gene>
<evidence type="ECO:0000313" key="1">
    <source>
        <dbReference type="EMBL" id="GER60601.1"/>
    </source>
</evidence>
<accession>A0A5J4J452</accession>
<dbReference type="PIRSF" id="PIRSF028451">
    <property type="entry name" value="UCP028451"/>
    <property type="match status" value="1"/>
</dbReference>